<comment type="caution">
    <text evidence="1">The sequence shown here is derived from an EMBL/GenBank/DDBJ whole genome shotgun (WGS) entry which is preliminary data.</text>
</comment>
<dbReference type="STRING" id="314232.SKA53_03141"/>
<dbReference type="AlphaFoldDB" id="A3V4F1"/>
<evidence type="ECO:0000313" key="1">
    <source>
        <dbReference type="EMBL" id="EAQ07358.1"/>
    </source>
</evidence>
<dbReference type="InterPro" id="IPR002060">
    <property type="entry name" value="Squ/phyt_synthse"/>
</dbReference>
<evidence type="ECO:0000313" key="2">
    <source>
        <dbReference type="Proteomes" id="UP000004507"/>
    </source>
</evidence>
<evidence type="ECO:0008006" key="3">
    <source>
        <dbReference type="Google" id="ProtNLM"/>
    </source>
</evidence>
<dbReference type="RefSeq" id="WP_007204588.1">
    <property type="nucleotide sequence ID" value="NZ_CH672414.1"/>
</dbReference>
<dbReference type="Proteomes" id="UP000004507">
    <property type="component" value="Unassembled WGS sequence"/>
</dbReference>
<protein>
    <recommendedName>
        <fullName evidence="3">Phytoene/squalene synthetase</fullName>
    </recommendedName>
</protein>
<dbReference type="eggNOG" id="COG1562">
    <property type="taxonomic scope" value="Bacteria"/>
</dbReference>
<sequence>MSFDACAALVEKADPERFRAIMAAPVAARRLLFPVYAFNVEIIRAPWLTKEPMIAEMRLQWWRDALEEIKAGGRVRKHEVVDALAAVLDAQGADLLDATIAARRWDIYTDPFADWDDFDAYIHATSGAPMITTARLLGNKNAALVSDFAYATGVANLLRALPVLLDRQRQPLPDPSAAAIAALAQRALARLDAARIARRDLPHHASAPLLLGHAAKPILTQAAKHPAAALHGNLELTPLRQSMRLAHIALRGWWV</sequence>
<dbReference type="HOGENOM" id="CLU_037269_6_1_5"/>
<proteinExistence type="predicted"/>
<gene>
    <name evidence="1" type="ORF">SKA53_03141</name>
</gene>
<organism evidence="1 2">
    <name type="scientific">Yoonia vestfoldensis SKA53</name>
    <dbReference type="NCBI Taxonomy" id="314232"/>
    <lineage>
        <taxon>Bacteria</taxon>
        <taxon>Pseudomonadati</taxon>
        <taxon>Pseudomonadota</taxon>
        <taxon>Alphaproteobacteria</taxon>
        <taxon>Rhodobacterales</taxon>
        <taxon>Paracoccaceae</taxon>
        <taxon>Yoonia</taxon>
    </lineage>
</organism>
<dbReference type="SUPFAM" id="SSF48576">
    <property type="entry name" value="Terpenoid synthases"/>
    <property type="match status" value="1"/>
</dbReference>
<dbReference type="Gene3D" id="1.10.600.10">
    <property type="entry name" value="Farnesyl Diphosphate Synthase"/>
    <property type="match status" value="1"/>
</dbReference>
<dbReference type="EMBL" id="AAMS01000003">
    <property type="protein sequence ID" value="EAQ07358.1"/>
    <property type="molecule type" value="Genomic_DNA"/>
</dbReference>
<reference evidence="1 2" key="1">
    <citation type="submission" date="2006-01" db="EMBL/GenBank/DDBJ databases">
        <authorList>
            <person name="Hagstrom A."/>
            <person name="Ferriera S."/>
            <person name="Johnson J."/>
            <person name="Kravitz S."/>
            <person name="Halpern A."/>
            <person name="Remington K."/>
            <person name="Beeson K."/>
            <person name="Tran B."/>
            <person name="Rogers Y.-H."/>
            <person name="Friedman R."/>
            <person name="Venter J.C."/>
        </authorList>
    </citation>
    <scope>NUCLEOTIDE SEQUENCE [LARGE SCALE GENOMIC DNA]</scope>
    <source>
        <strain evidence="1 2">SKA53</strain>
    </source>
</reference>
<dbReference type="OrthoDB" id="9814909at2"/>
<name>A3V4F1_9RHOB</name>
<dbReference type="InterPro" id="IPR008949">
    <property type="entry name" value="Isoprenoid_synthase_dom_sf"/>
</dbReference>
<dbReference type="Pfam" id="PF00494">
    <property type="entry name" value="SQS_PSY"/>
    <property type="match status" value="1"/>
</dbReference>
<keyword evidence="2" id="KW-1185">Reference proteome</keyword>
<accession>A3V4F1</accession>